<dbReference type="InterPro" id="IPR047705">
    <property type="entry name" value="AimR-like"/>
</dbReference>
<dbReference type="Proteomes" id="UP000224203">
    <property type="component" value="Unassembled WGS sequence"/>
</dbReference>
<evidence type="ECO:0000313" key="3">
    <source>
        <dbReference type="Proteomes" id="UP000224203"/>
    </source>
</evidence>
<feature type="region of interest" description="Disordered" evidence="1">
    <location>
        <begin position="185"/>
        <end position="206"/>
    </location>
</feature>
<comment type="caution">
    <text evidence="2">The sequence shown here is derived from an EMBL/GenBank/DDBJ whole genome shotgun (WGS) entry which is preliminary data.</text>
</comment>
<dbReference type="RefSeq" id="WP_098782157.1">
    <property type="nucleotide sequence ID" value="NZ_NULI01000006.1"/>
</dbReference>
<dbReference type="SUPFAM" id="SSF47413">
    <property type="entry name" value="lambda repressor-like DNA-binding domains"/>
    <property type="match status" value="1"/>
</dbReference>
<dbReference type="EMBL" id="NULI01000006">
    <property type="protein sequence ID" value="PGS83956.1"/>
    <property type="molecule type" value="Genomic_DNA"/>
</dbReference>
<sequence>MEKLKDKILNWKEVKGKSFRSIGDAIGVSKSTIERAAKGNFEVKFEVLLKLVKYLCDDEKEQSQCIEDYILNVSGNLNLEKVMCFCHVMGEYHILDRLLLKHGENLEVKKYIILYKLQNKRNKNEMRGQKLLDELYKHNISVYPECQVLSNILKMEIMYDKQNYHAIVPYSEKVRIELDKIGKEPEDERNTVKEEKDKEGNGQKRTKGRIDKTYIKDCLEMKFKERLAYIYLMRNDLANCRKTCKEILKSKLDIWMIKATAWCCLGESFTFESVERAAKCIKKSIFICEKLDAPQKTQKYIAFTSTLAHLYIENNYRIEDINLESIHKSERAYYECLYGDWELGMKLYEEIKSTGFTSFQLYSYSKITNDILGLKKSLELFELSGNIFYSQYVKRLLMKEEVRAVE</sequence>
<gene>
    <name evidence="2" type="ORF">COC69_01180</name>
</gene>
<accession>A0A9X7CSC1</accession>
<dbReference type="Pfam" id="PF22871">
    <property type="entry name" value="AimR"/>
    <property type="match status" value="2"/>
</dbReference>
<dbReference type="NCBIfam" id="NF038310">
    <property type="entry name" value="lysogeny_AimR"/>
    <property type="match status" value="1"/>
</dbReference>
<dbReference type="InterPro" id="IPR010982">
    <property type="entry name" value="Lambda_DNA-bd_dom_sf"/>
</dbReference>
<evidence type="ECO:0000313" key="2">
    <source>
        <dbReference type="EMBL" id="PGS83956.1"/>
    </source>
</evidence>
<proteinExistence type="predicted"/>
<dbReference type="InterPro" id="IPR001387">
    <property type="entry name" value="Cro/C1-type_HTH"/>
</dbReference>
<dbReference type="GO" id="GO:0003677">
    <property type="term" value="F:DNA binding"/>
    <property type="evidence" value="ECO:0007669"/>
    <property type="project" value="InterPro"/>
</dbReference>
<reference evidence="2 3" key="1">
    <citation type="submission" date="2017-09" db="EMBL/GenBank/DDBJ databases">
        <title>Large-scale bioinformatics analysis of Bacillus genomes uncovers conserved roles of natural products in bacterial physiology.</title>
        <authorList>
            <consortium name="Agbiome Team Llc"/>
            <person name="Bleich R.M."/>
            <person name="Grubbs K.J."/>
            <person name="Santa Maria K.C."/>
            <person name="Allen S.E."/>
            <person name="Farag S."/>
            <person name="Shank E.A."/>
            <person name="Bowers A."/>
        </authorList>
    </citation>
    <scope>NUCLEOTIDE SEQUENCE [LARGE SCALE GENOMIC DNA]</scope>
    <source>
        <strain evidence="2 3">AFS041711</strain>
    </source>
</reference>
<dbReference type="CDD" id="cd00093">
    <property type="entry name" value="HTH_XRE"/>
    <property type="match status" value="1"/>
</dbReference>
<protein>
    <submittedName>
        <fullName evidence="2">Uncharacterized protein</fullName>
    </submittedName>
</protein>
<organism evidence="2 3">
    <name type="scientific">Bacillus cereus</name>
    <dbReference type="NCBI Taxonomy" id="1396"/>
    <lineage>
        <taxon>Bacteria</taxon>
        <taxon>Bacillati</taxon>
        <taxon>Bacillota</taxon>
        <taxon>Bacilli</taxon>
        <taxon>Bacillales</taxon>
        <taxon>Bacillaceae</taxon>
        <taxon>Bacillus</taxon>
        <taxon>Bacillus cereus group</taxon>
    </lineage>
</organism>
<evidence type="ECO:0000256" key="1">
    <source>
        <dbReference type="SAM" id="MobiDB-lite"/>
    </source>
</evidence>
<dbReference type="AlphaFoldDB" id="A0A9X7CSC1"/>
<name>A0A9X7CSC1_BACCE</name>